<evidence type="ECO:0000256" key="1">
    <source>
        <dbReference type="ARBA" id="ARBA00022670"/>
    </source>
</evidence>
<dbReference type="InterPro" id="IPR036397">
    <property type="entry name" value="RNaseH_sf"/>
</dbReference>
<proteinExistence type="predicted"/>
<dbReference type="Pfam" id="PF13976">
    <property type="entry name" value="gag_pre-integrs"/>
    <property type="match status" value="1"/>
</dbReference>
<feature type="coiled-coil region" evidence="2">
    <location>
        <begin position="296"/>
        <end position="356"/>
    </location>
</feature>
<feature type="compositionally biased region" description="Polar residues" evidence="3">
    <location>
        <begin position="451"/>
        <end position="492"/>
    </location>
</feature>
<feature type="compositionally biased region" description="Polar residues" evidence="3">
    <location>
        <begin position="411"/>
        <end position="431"/>
    </location>
</feature>
<dbReference type="InterPro" id="IPR054722">
    <property type="entry name" value="PolX-like_BBD"/>
</dbReference>
<dbReference type="Pfam" id="PF00665">
    <property type="entry name" value="rve"/>
    <property type="match status" value="1"/>
</dbReference>
<dbReference type="InterPro" id="IPR001584">
    <property type="entry name" value="Integrase_cat-core"/>
</dbReference>
<keyword evidence="6" id="KW-1185">Reference proteome</keyword>
<accession>A0ABQ5GE57</accession>
<protein>
    <submittedName>
        <fullName evidence="5">Retrovirus-related pol polyprotein from transposon TNT 1-94</fullName>
    </submittedName>
</protein>
<evidence type="ECO:0000259" key="4">
    <source>
        <dbReference type="PROSITE" id="PS50994"/>
    </source>
</evidence>
<dbReference type="InterPro" id="IPR025724">
    <property type="entry name" value="GAG-pre-integrase_dom"/>
</dbReference>
<evidence type="ECO:0000313" key="6">
    <source>
        <dbReference type="Proteomes" id="UP001151760"/>
    </source>
</evidence>
<dbReference type="Proteomes" id="UP001151760">
    <property type="component" value="Unassembled WGS sequence"/>
</dbReference>
<reference evidence="5" key="1">
    <citation type="journal article" date="2022" name="Int. J. Mol. Sci.">
        <title>Draft Genome of Tanacetum Coccineum: Genomic Comparison of Closely Related Tanacetum-Family Plants.</title>
        <authorList>
            <person name="Yamashiro T."/>
            <person name="Shiraishi A."/>
            <person name="Nakayama K."/>
            <person name="Satake H."/>
        </authorList>
    </citation>
    <scope>NUCLEOTIDE SEQUENCE</scope>
</reference>
<dbReference type="EMBL" id="BQNB010018325">
    <property type="protein sequence ID" value="GJT73147.1"/>
    <property type="molecule type" value="Genomic_DNA"/>
</dbReference>
<dbReference type="PANTHER" id="PTHR42648">
    <property type="entry name" value="TRANSPOSASE, PUTATIVE-RELATED"/>
    <property type="match status" value="1"/>
</dbReference>
<gene>
    <name evidence="5" type="ORF">Tco_1032433</name>
</gene>
<keyword evidence="2" id="KW-0175">Coiled coil</keyword>
<evidence type="ECO:0000256" key="3">
    <source>
        <dbReference type="SAM" id="MobiDB-lite"/>
    </source>
</evidence>
<dbReference type="Pfam" id="PF22936">
    <property type="entry name" value="Pol_BBD"/>
    <property type="match status" value="1"/>
</dbReference>
<dbReference type="SUPFAM" id="SSF53098">
    <property type="entry name" value="Ribonuclease H-like"/>
    <property type="match status" value="1"/>
</dbReference>
<dbReference type="PANTHER" id="PTHR42648:SF21">
    <property type="entry name" value="CYSTEINE-RICH RLK (RECEPTOR-LIKE PROTEIN KINASE) 8"/>
    <property type="match status" value="1"/>
</dbReference>
<feature type="region of interest" description="Disordered" evidence="3">
    <location>
        <begin position="408"/>
        <end position="431"/>
    </location>
</feature>
<dbReference type="InterPro" id="IPR012337">
    <property type="entry name" value="RNaseH-like_sf"/>
</dbReference>
<feature type="region of interest" description="Disordered" evidence="3">
    <location>
        <begin position="451"/>
        <end position="495"/>
    </location>
</feature>
<organism evidence="5 6">
    <name type="scientific">Tanacetum coccineum</name>
    <dbReference type="NCBI Taxonomy" id="301880"/>
    <lineage>
        <taxon>Eukaryota</taxon>
        <taxon>Viridiplantae</taxon>
        <taxon>Streptophyta</taxon>
        <taxon>Embryophyta</taxon>
        <taxon>Tracheophyta</taxon>
        <taxon>Spermatophyta</taxon>
        <taxon>Magnoliopsida</taxon>
        <taxon>eudicotyledons</taxon>
        <taxon>Gunneridae</taxon>
        <taxon>Pentapetalae</taxon>
        <taxon>asterids</taxon>
        <taxon>campanulids</taxon>
        <taxon>Asterales</taxon>
        <taxon>Asteraceae</taxon>
        <taxon>Asteroideae</taxon>
        <taxon>Anthemideae</taxon>
        <taxon>Anthemidinae</taxon>
        <taxon>Tanacetum</taxon>
    </lineage>
</organism>
<feature type="domain" description="Integrase catalytic" evidence="4">
    <location>
        <begin position="764"/>
        <end position="873"/>
    </location>
</feature>
<name>A0ABQ5GE57_9ASTR</name>
<comment type="caution">
    <text evidence="5">The sequence shown here is derived from an EMBL/GenBank/DDBJ whole genome shotgun (WGS) entry which is preliminary data.</text>
</comment>
<feature type="region of interest" description="Disordered" evidence="3">
    <location>
        <begin position="373"/>
        <end position="395"/>
    </location>
</feature>
<keyword evidence="1" id="KW-0645">Protease</keyword>
<evidence type="ECO:0000313" key="5">
    <source>
        <dbReference type="EMBL" id="GJT73147.1"/>
    </source>
</evidence>
<evidence type="ECO:0000256" key="2">
    <source>
        <dbReference type="SAM" id="Coils"/>
    </source>
</evidence>
<dbReference type="InterPro" id="IPR039537">
    <property type="entry name" value="Retrotran_Ty1/copia-like"/>
</dbReference>
<keyword evidence="1" id="KW-0378">Hydrolase</keyword>
<sequence>MNMTPENKAHFESEKEAIHLIFTGIGDEIYSTVDACKTTQEMWEAIERLQQGESLNIQDVKTNLFWEFGQFTSHDGETIESYYTNSTRIDNEMIRKQFDSCYMQYKNDNQTGQFGNQRAVNVVEARETVGGQVVQQFGIQCFNCKEFGHYGVQLQAEQSDWLADTDEEIDEQELEAHYSYMAKIQEVPNADSGTDAEPLEQDDQNDVECDNEHVLLANLIANLKLDVNENKKIQKQLKKANATLTQELTECKSILAETSRTLGESNIIRDSCLVALQNKQTELEEYIAFNNRTVDYEKLEHKLNETLGLLAQKEIDIKEEKASNVFRKEREQYFEIQDLKAQLQDKNIAISELKKLIEKCKGKSVDTKFDKPSVVRQPNAQRIPKPSVLGKPAPFSDSLERKYFANKKSVSKTNESEGLSKPVTPQNLPQTATQAVRNTNVIKPGMYQIASSTTQTRAPQLTQTSRNTNPRVSTSTGVAHRTNVSRPQPRSNQMKDKVLPNTSQVKFKKTEVEDHPRISRISKQTKSVTTCNDSLNSRTSNVNVVCATCGKLPISTRKPKSQANKSVATPHKKIVASEFTTTNPKSYYRMLYKKTSKAWKWWIAQQCPSTYTWVPKTKRKGVPKVRNEIVNKKVSFAIDNIVQLILFIVESGCTKHMTGNLSLLCNFVEKYLGTIRFGNDQFAPILGYGDLKTTSSTSNLSPWLKPSPTQAWLWHRRLSHLNFDYINLLSKKDVVIGLPKLKYVKDQLCSFCEVSKAKRSSFKSKTIPSSKGRLNLLHMDVCGPMRVTSINRKRYILVIVDDYSRYTWTLFLCSKDETPEVLKDFLMMIQRNLQAPVIYVRTDKGTEFLNKTLNAFFKEEAIEHQTSTPRTPE</sequence>
<dbReference type="PROSITE" id="PS50994">
    <property type="entry name" value="INTEGRASE"/>
    <property type="match status" value="1"/>
</dbReference>
<reference evidence="5" key="2">
    <citation type="submission" date="2022-01" db="EMBL/GenBank/DDBJ databases">
        <authorList>
            <person name="Yamashiro T."/>
            <person name="Shiraishi A."/>
            <person name="Satake H."/>
            <person name="Nakayama K."/>
        </authorList>
    </citation>
    <scope>NUCLEOTIDE SEQUENCE</scope>
</reference>
<dbReference type="Gene3D" id="3.30.420.10">
    <property type="entry name" value="Ribonuclease H-like superfamily/Ribonuclease H"/>
    <property type="match status" value="1"/>
</dbReference>